<dbReference type="GeneID" id="31080670"/>
<proteinExistence type="predicted"/>
<dbReference type="AlphaFoldDB" id="A0A1P8D6E2"/>
<reference evidence="1" key="2">
    <citation type="journal article" date="2017" name="BMC Genomics">
        <title>Complete chloroplast genome of Gracilaria firma (Gracilariaceae, Rhodophyta), with discussion on the use of chloroplast phylogenomics in the subclass Rhodymeniophycidae.</title>
        <authorList>
            <person name="Ng P.K."/>
            <person name="Lin S.M."/>
            <person name="Lim P.E."/>
            <person name="Liu L.C."/>
            <person name="Chen C.M."/>
            <person name="Pai T.W."/>
        </authorList>
    </citation>
    <scope>NUCLEOTIDE SEQUENCE</scope>
</reference>
<organism evidence="1">
    <name type="scientific">Gracilaria firma</name>
    <dbReference type="NCBI Taxonomy" id="2510791"/>
    <lineage>
        <taxon>Eukaryota</taxon>
        <taxon>Rhodophyta</taxon>
        <taxon>Florideophyceae</taxon>
        <taxon>Rhodymeniophycidae</taxon>
        <taxon>Gracilariales</taxon>
        <taxon>Gracilariaceae</taxon>
        <taxon>Gracilaria</taxon>
    </lineage>
</organism>
<dbReference type="EMBL" id="KX601051">
    <property type="protein sequence ID" value="APR74374.1"/>
    <property type="molecule type" value="Genomic_DNA"/>
</dbReference>
<geneLocation type="plastid" evidence="1"/>
<protein>
    <submittedName>
        <fullName evidence="1">Uncharacterized protein</fullName>
    </submittedName>
</protein>
<reference evidence="1" key="1">
    <citation type="submission" date="2016-07" db="EMBL/GenBank/DDBJ databases">
        <authorList>
            <person name="Ng P.-K."/>
            <person name="Lin S.-M."/>
        </authorList>
    </citation>
    <scope>NUCLEOTIDE SEQUENCE</scope>
</reference>
<keyword evidence="1" id="KW-0934">Plastid</keyword>
<accession>A0A1P8D6E2</accession>
<name>A0A1P8D6E2_9FLOR</name>
<dbReference type="RefSeq" id="YP_009346839.1">
    <property type="nucleotide sequence ID" value="NC_033877.1"/>
</dbReference>
<sequence>MDRICNMSINQIKLLKAHAYIKYLENKFQYRIFKVALNWFDNSRKVFKIMYRCIR</sequence>
<evidence type="ECO:0000313" key="1">
    <source>
        <dbReference type="EMBL" id="APR74374.1"/>
    </source>
</evidence>